<dbReference type="GO" id="GO:0008986">
    <property type="term" value="F:pyruvate, water dikinase activity"/>
    <property type="evidence" value="ECO:0007669"/>
    <property type="project" value="UniProtKB-EC"/>
</dbReference>
<evidence type="ECO:0000259" key="2">
    <source>
        <dbReference type="Pfam" id="PF00391"/>
    </source>
</evidence>
<dbReference type="GO" id="GO:0005524">
    <property type="term" value="F:ATP binding"/>
    <property type="evidence" value="ECO:0007669"/>
    <property type="project" value="InterPro"/>
</dbReference>
<dbReference type="OrthoDB" id="9765468at2"/>
<feature type="domain" description="PEP-utilising enzyme mobile" evidence="2">
    <location>
        <begin position="281"/>
        <end position="351"/>
    </location>
</feature>
<dbReference type="SUPFAM" id="SSF56059">
    <property type="entry name" value="Glutathione synthetase ATP-binding domain-like"/>
    <property type="match status" value="1"/>
</dbReference>
<dbReference type="Proteomes" id="UP000002255">
    <property type="component" value="Chromosome"/>
</dbReference>
<dbReference type="InterPro" id="IPR036637">
    <property type="entry name" value="Phosphohistidine_dom_sf"/>
</dbReference>
<proteinExistence type="predicted"/>
<dbReference type="InterPro" id="IPR002192">
    <property type="entry name" value="PPDK_AMP/ATP-bd"/>
</dbReference>
<dbReference type="eggNOG" id="COG3848">
    <property type="taxonomic scope" value="Bacteria"/>
</dbReference>
<dbReference type="eggNOG" id="COG0574">
    <property type="taxonomic scope" value="Bacteria"/>
</dbReference>
<dbReference type="HOGENOM" id="CLU_007308_6_0_11"/>
<organism evidence="4 5">
    <name type="scientific">Xylanimonas cellulosilytica (strain DSM 15894 / JCM 12276 / CECT 5975 / KCTC 9989 / LMG 20990 / NBRC 107835 / XIL07)</name>
    <dbReference type="NCBI Taxonomy" id="446471"/>
    <lineage>
        <taxon>Bacteria</taxon>
        <taxon>Bacillati</taxon>
        <taxon>Actinomycetota</taxon>
        <taxon>Actinomycetes</taxon>
        <taxon>Micrococcales</taxon>
        <taxon>Promicromonosporaceae</taxon>
        <taxon>Xylanimonas</taxon>
    </lineage>
</organism>
<dbReference type="SUPFAM" id="SSF52009">
    <property type="entry name" value="Phosphohistidine domain"/>
    <property type="match status" value="1"/>
</dbReference>
<dbReference type="Gene3D" id="3.50.30.10">
    <property type="entry name" value="Phosphohistidine domain"/>
    <property type="match status" value="1"/>
</dbReference>
<dbReference type="EMBL" id="CP001821">
    <property type="protein sequence ID" value="ACZ31447.1"/>
    <property type="molecule type" value="Genomic_DNA"/>
</dbReference>
<dbReference type="PANTHER" id="PTHR43615:SF1">
    <property type="entry name" value="PPDK_N DOMAIN-CONTAINING PROTEIN"/>
    <property type="match status" value="1"/>
</dbReference>
<protein>
    <submittedName>
        <fullName evidence="4">Pyruvate, water dikinase</fullName>
        <ecNumber evidence="4">2.7.9.2</ecNumber>
    </submittedName>
</protein>
<keyword evidence="4" id="KW-0808">Transferase</keyword>
<dbReference type="InterPro" id="IPR051549">
    <property type="entry name" value="PEP_Utilizing_Enz"/>
</dbReference>
<reference evidence="5" key="1">
    <citation type="submission" date="2009-11" db="EMBL/GenBank/DDBJ databases">
        <title>The complete chromosome of Xylanimonas cellulosilytica DSM 15894.</title>
        <authorList>
            <consortium name="US DOE Joint Genome Institute (JGI-PGF)"/>
            <person name="Lucas S."/>
            <person name="Copeland A."/>
            <person name="Lapidus A."/>
            <person name="Glavina del Rio T."/>
            <person name="Dalin E."/>
            <person name="Tice H."/>
            <person name="Bruce D."/>
            <person name="Goodwin L."/>
            <person name="Pitluck S."/>
            <person name="Kyrpides N."/>
            <person name="Mavromatis K."/>
            <person name="Ivanova N."/>
            <person name="Mikhailova N."/>
            <person name="Foster B."/>
            <person name="Clum A."/>
            <person name="Brettin T."/>
            <person name="Detter J.C."/>
            <person name="Han C."/>
            <person name="Larimer F."/>
            <person name="Land M."/>
            <person name="Hauser L."/>
            <person name="Markowitz V."/>
            <person name="Cheng J.F."/>
            <person name="Hugenholtz P."/>
            <person name="Woyke T."/>
            <person name="Wu D."/>
            <person name="Gehrich-Schroeter G."/>
            <person name="Schneider S."/>
            <person name="Pukall S.R."/>
            <person name="Klenk H.P."/>
            <person name="Eisen J.A."/>
        </authorList>
    </citation>
    <scope>NUCLEOTIDE SEQUENCE [LARGE SCALE GENOMIC DNA]</scope>
    <source>
        <strain evidence="5">DSM 15894 / CECT 5975 / LMG 20990 / XIL07</strain>
    </source>
</reference>
<name>D1BWA2_XYLCX</name>
<evidence type="ECO:0000313" key="4">
    <source>
        <dbReference type="EMBL" id="ACZ31447.1"/>
    </source>
</evidence>
<evidence type="ECO:0000313" key="5">
    <source>
        <dbReference type="Proteomes" id="UP000002255"/>
    </source>
</evidence>
<dbReference type="PANTHER" id="PTHR43615">
    <property type="entry name" value="PHOSPHOENOLPYRUVATE SYNTHASE-RELATED"/>
    <property type="match status" value="1"/>
</dbReference>
<feature type="domain" description="Pyruvate phosphate dikinase AMP/ATP-binding" evidence="3">
    <location>
        <begin position="59"/>
        <end position="173"/>
    </location>
</feature>
<keyword evidence="4" id="KW-0670">Pyruvate</keyword>
<evidence type="ECO:0000259" key="3">
    <source>
        <dbReference type="Pfam" id="PF01326"/>
    </source>
</evidence>
<dbReference type="InterPro" id="IPR013815">
    <property type="entry name" value="ATP_grasp_subdomain_1"/>
</dbReference>
<dbReference type="Pfam" id="PF01326">
    <property type="entry name" value="PPDK_N"/>
    <property type="match status" value="1"/>
</dbReference>
<keyword evidence="5" id="KW-1185">Reference proteome</keyword>
<dbReference type="AlphaFoldDB" id="D1BWA2"/>
<evidence type="ECO:0000256" key="1">
    <source>
        <dbReference type="SAM" id="MobiDB-lite"/>
    </source>
</evidence>
<dbReference type="EC" id="2.7.9.2" evidence="4"/>
<accession>D1BWA2</accession>
<dbReference type="Gene3D" id="3.30.470.20">
    <property type="entry name" value="ATP-grasp fold, B domain"/>
    <property type="match status" value="2"/>
</dbReference>
<dbReference type="RefSeq" id="WP_012879189.1">
    <property type="nucleotide sequence ID" value="NC_013530.1"/>
</dbReference>
<dbReference type="STRING" id="446471.Xcel_2432"/>
<dbReference type="KEGG" id="xce:Xcel_2432"/>
<reference evidence="4 5" key="2">
    <citation type="journal article" date="2010" name="Stand. Genomic Sci.">
        <title>Complete genome sequence of Xylanimonas cellulosilytica type strain (XIL07).</title>
        <authorList>
            <person name="Foster B."/>
            <person name="Pukall R."/>
            <person name="Abt B."/>
            <person name="Nolan M."/>
            <person name="Glavina Del Rio T."/>
            <person name="Chen F."/>
            <person name="Lucas S."/>
            <person name="Tice H."/>
            <person name="Pitluck S."/>
            <person name="Cheng J.-F."/>
            <person name="Chertkov O."/>
            <person name="Brettin T."/>
            <person name="Han C."/>
            <person name="Detter J.C."/>
            <person name="Bruce D."/>
            <person name="Goodwin L."/>
            <person name="Ivanova N."/>
            <person name="Mavromatis K."/>
            <person name="Pati A."/>
            <person name="Mikhailova N."/>
            <person name="Chen A."/>
            <person name="Palaniappan K."/>
            <person name="Land M."/>
            <person name="Hauser L."/>
            <person name="Chang Y.-J."/>
            <person name="Jeffries C.D."/>
            <person name="Chain P."/>
            <person name="Rohde M."/>
            <person name="Goeker M."/>
            <person name="Bristow J."/>
            <person name="Eisen J.A."/>
            <person name="Markowitz V."/>
            <person name="Hugenholtz P."/>
            <person name="Kyrpides N.C."/>
            <person name="Klenk H.-P."/>
            <person name="Lapidus A."/>
        </authorList>
    </citation>
    <scope>NUCLEOTIDE SEQUENCE [LARGE SCALE GENOMIC DNA]</scope>
    <source>
        <strain evidence="5">DSM 15894 / CECT 5975 / LMG 20990 / XIL07</strain>
    </source>
</reference>
<dbReference type="Pfam" id="PF00391">
    <property type="entry name" value="PEP-utilizers"/>
    <property type="match status" value="1"/>
</dbReference>
<gene>
    <name evidence="4" type="ordered locus">Xcel_2432</name>
</gene>
<dbReference type="Gene3D" id="3.30.1490.20">
    <property type="entry name" value="ATP-grasp fold, A domain"/>
    <property type="match status" value="1"/>
</dbReference>
<sequence>MLITLRDARPERCGAKATTLGRLLTAGLPVPDGVVVPFDAPAANLDRLAAEAWSVLGPGPLAVRSSADGEDSADASMAGQHTTVLGAHTPSQVADAIRACRASASSDRAAAYRQRLGRAEPRMAVLIQRLVPADVAGVMFVTADGAVIEAGRGLGTAVVEGRVTPERIHVDADGAIHRPPTDAHTDALLDDDAVTLLVGVGRRVSTLLGGTLDVEWAVASGSAWILQARPITAPLPEAAAHTGTTALSPGATRLTGSPGSGGVTTGPARVVHGPADFARVRRGDVLVCPYTDPAWTPLLAVAAGVVTRTGGMLSHAAIVAREHAIPAVLGVADALDRITDGDLVTVDGDAGTVTLRRPA</sequence>
<dbReference type="InterPro" id="IPR008279">
    <property type="entry name" value="PEP-util_enz_mobile_dom"/>
</dbReference>
<feature type="region of interest" description="Disordered" evidence="1">
    <location>
        <begin position="246"/>
        <end position="266"/>
    </location>
</feature>